<protein>
    <recommendedName>
        <fullName evidence="3">Acetyl-CoA carboxylase, carboxyltransferase component</fullName>
    </recommendedName>
</protein>
<evidence type="ECO:0000313" key="2">
    <source>
        <dbReference type="Proteomes" id="UP000242469"/>
    </source>
</evidence>
<dbReference type="SUPFAM" id="SSF52096">
    <property type="entry name" value="ClpP/crotonase"/>
    <property type="match status" value="1"/>
</dbReference>
<organism evidence="1 2">
    <name type="scientific">Marinobacterium iners DSM 11526</name>
    <dbReference type="NCBI Taxonomy" id="1122198"/>
    <lineage>
        <taxon>Bacteria</taxon>
        <taxon>Pseudomonadati</taxon>
        <taxon>Pseudomonadota</taxon>
        <taxon>Gammaproteobacteria</taxon>
        <taxon>Oceanospirillales</taxon>
        <taxon>Oceanospirillaceae</taxon>
        <taxon>Marinobacterium</taxon>
    </lineage>
</organism>
<dbReference type="STRING" id="1122198.SAMN02745729_101259"/>
<dbReference type="OrthoDB" id="7057762at2"/>
<dbReference type="RefSeq" id="WP_091821847.1">
    <property type="nucleotide sequence ID" value="NZ_FNRJ01000001.1"/>
</dbReference>
<proteinExistence type="predicted"/>
<evidence type="ECO:0000313" key="1">
    <source>
        <dbReference type="EMBL" id="SEA02660.1"/>
    </source>
</evidence>
<sequence>MELMRTFIDEHVALLNSLALGLTGNPLSVTSWCARFHDQPVVLIRSENTADKGALGAVEIDHICKVFEYAAKKRWPILFYLNSAGARLSEGDGIQASFRKLLRSVLEFRTGGHRFIVLMGRNVFGGASLLAMGGDTRIYEPSTRVSMTGPRVLEKLSDNRNQDVSAIIAAENRIEKDASGVWAEGQSEVKRALIEALTRSGPNAAELDMAHIPVAAGPQNVSPRVHINAAGLYCAGTTAPSVVDLAALISAVTDWDRENTLTLTCEWPCHSLNTQDENAYQSYLLYGLSEAIYHKVDEGCEVICHFAEDVSGGLYIALASASTEVTASANVKVQALPYGVVDQIIVSGDVKKVNVELIALKIIDRIEG</sequence>
<reference evidence="2" key="1">
    <citation type="submission" date="2016-10" db="EMBL/GenBank/DDBJ databases">
        <authorList>
            <person name="Varghese N."/>
            <person name="Submissions S."/>
        </authorList>
    </citation>
    <scope>NUCLEOTIDE SEQUENCE [LARGE SCALE GENOMIC DNA]</scope>
    <source>
        <strain evidence="2">DSM 11526</strain>
    </source>
</reference>
<dbReference type="Proteomes" id="UP000242469">
    <property type="component" value="Unassembled WGS sequence"/>
</dbReference>
<dbReference type="AlphaFoldDB" id="A0A1H3XTU6"/>
<evidence type="ECO:0008006" key="3">
    <source>
        <dbReference type="Google" id="ProtNLM"/>
    </source>
</evidence>
<dbReference type="EMBL" id="FNRJ01000001">
    <property type="protein sequence ID" value="SEA02660.1"/>
    <property type="molecule type" value="Genomic_DNA"/>
</dbReference>
<dbReference type="InterPro" id="IPR029045">
    <property type="entry name" value="ClpP/crotonase-like_dom_sf"/>
</dbReference>
<dbReference type="Gene3D" id="3.90.226.10">
    <property type="entry name" value="2-enoyl-CoA Hydratase, Chain A, domain 1"/>
    <property type="match status" value="1"/>
</dbReference>
<name>A0A1H3XTU6_9GAMM</name>
<accession>A0A1H3XTU6</accession>
<gene>
    <name evidence="1" type="ORF">SAMN02745729_101259</name>
</gene>
<keyword evidence="2" id="KW-1185">Reference proteome</keyword>